<keyword evidence="1 2" id="KW-0456">Lyase</keyword>
<evidence type="ECO:0000256" key="1">
    <source>
        <dbReference type="ARBA" id="ARBA00023239"/>
    </source>
</evidence>
<feature type="region of interest" description="Disordered" evidence="3">
    <location>
        <begin position="745"/>
        <end position="765"/>
    </location>
</feature>
<dbReference type="Pfam" id="PF19086">
    <property type="entry name" value="Terpene_syn_C_2"/>
    <property type="match status" value="2"/>
</dbReference>
<dbReference type="GO" id="GO:0010333">
    <property type="term" value="F:terpene synthase activity"/>
    <property type="evidence" value="ECO:0007669"/>
    <property type="project" value="InterPro"/>
</dbReference>
<evidence type="ECO:0000313" key="5">
    <source>
        <dbReference type="Proteomes" id="UP000610966"/>
    </source>
</evidence>
<dbReference type="Proteomes" id="UP000610966">
    <property type="component" value="Unassembled WGS sequence"/>
</dbReference>
<name>A0A8J3RF82_9ACTN</name>
<gene>
    <name evidence="4" type="ORF">Mth01_35760</name>
</gene>
<evidence type="ECO:0000256" key="2">
    <source>
        <dbReference type="RuleBase" id="RU366034"/>
    </source>
</evidence>
<dbReference type="RefSeq" id="WP_239089777.1">
    <property type="nucleotide sequence ID" value="NZ_BOOG01000033.1"/>
</dbReference>
<dbReference type="InterPro" id="IPR008949">
    <property type="entry name" value="Isoprenoid_synthase_dom_sf"/>
</dbReference>
<sequence length="797" mass="88830">MMRPFELPDFYVPHPARINPHLEGARSHTKAWAWDMGMLDPGLGVWDERLLDAMDYGLMCAYTHPDATAPELDLITDWYVWVFFFDDHFLETFKRGRDMAGAREYLGRLPSFMPVRYGDPGTAVPPEPANPVERGLADLWARTVPGMSMDWRVRFAESTEHLLNESLWELSNIDAGRVANPMEYIEMRRRVGGAPWSANLVEHAVGAEIPVRVAGARPLLVLRDAFADAVHLRNDLFSYQREVEEEGELSNGVLVFERFLGLSAQEAADAVNDLLTSRLHQFENTALTELPPLFEEHALDPGERLAVLAYVKGLQDWQSGGHEWHMRSSRYMNGSGNGTDGPADSRARGQVLGGPTGLGTSSTNARLAAGWYAPRLPGPGLPGPGLLGPGLLGPGGIRSFTHVPYQPAEPLAHPRIFASEMRLNPHLDRARRESLEWSGRMGFYDPVPRVPGPGLWTARKNEGFDFALCAAAIDPEISAEQLTLSAEWLTWGTYGDDYFPVAFGPFGVMPGDMAGARAFHERLRAFMPLEPGEAAPPDPANPVERALGDLWARTARAMPMDGRRSFRAAVESMTESWLWELANHMQNRIPDPVDYMEMRRRTFGSDLTRALTRLSHGLRLPEEIYRSRTFLGLENAAADVACLVNDVFSYQKEIQFEGELHNCVLVVRSFFDCDVRRAEGIVLDLMESRLRQFEHLAAVELPVLFEDHGIGPADREALSGYVTGMRTWMAAVHLWHDRTRRYDESELAHPPGRGPMPGDRNGPGGLGGLGMAAARIVPSPVTDAMRRMVNDEVIRSR</sequence>
<feature type="region of interest" description="Disordered" evidence="3">
    <location>
        <begin position="328"/>
        <end position="359"/>
    </location>
</feature>
<dbReference type="GO" id="GO:0046872">
    <property type="term" value="F:metal ion binding"/>
    <property type="evidence" value="ECO:0007669"/>
    <property type="project" value="UniProtKB-KW"/>
</dbReference>
<protein>
    <recommendedName>
        <fullName evidence="2">Terpene synthase</fullName>
        <ecNumber evidence="2">4.2.3.-</ecNumber>
    </recommendedName>
</protein>
<keyword evidence="2" id="KW-0460">Magnesium</keyword>
<accession>A0A8J3RF82</accession>
<dbReference type="InterPro" id="IPR034686">
    <property type="entry name" value="Terpene_cyclase-like_2"/>
</dbReference>
<dbReference type="EMBL" id="BOOG01000033">
    <property type="protein sequence ID" value="GIH71323.1"/>
    <property type="molecule type" value="Genomic_DNA"/>
</dbReference>
<comment type="similarity">
    <text evidence="2">Belongs to the terpene synthase family.</text>
</comment>
<dbReference type="SUPFAM" id="SSF48576">
    <property type="entry name" value="Terpenoid synthases"/>
    <property type="match status" value="2"/>
</dbReference>
<dbReference type="PANTHER" id="PTHR35201:SF4">
    <property type="entry name" value="BETA-PINACENE SYNTHASE-RELATED"/>
    <property type="match status" value="1"/>
</dbReference>
<keyword evidence="2" id="KW-0479">Metal-binding</keyword>
<dbReference type="AlphaFoldDB" id="A0A8J3RF82"/>
<proteinExistence type="inferred from homology"/>
<dbReference type="SFLD" id="SFLDG01020">
    <property type="entry name" value="Terpene_Cyclase_Like_2"/>
    <property type="match status" value="2"/>
</dbReference>
<comment type="caution">
    <text evidence="4">The sequence shown here is derived from an EMBL/GenBank/DDBJ whole genome shotgun (WGS) entry which is preliminary data.</text>
</comment>
<evidence type="ECO:0000313" key="4">
    <source>
        <dbReference type="EMBL" id="GIH71323.1"/>
    </source>
</evidence>
<reference evidence="4" key="1">
    <citation type="submission" date="2021-01" db="EMBL/GenBank/DDBJ databases">
        <title>Whole genome shotgun sequence of Sphaerimonospora thailandensis NBRC 107569.</title>
        <authorList>
            <person name="Komaki H."/>
            <person name="Tamura T."/>
        </authorList>
    </citation>
    <scope>NUCLEOTIDE SEQUENCE</scope>
    <source>
        <strain evidence="4">NBRC 107569</strain>
    </source>
</reference>
<keyword evidence="5" id="KW-1185">Reference proteome</keyword>
<comment type="cofactor">
    <cofactor evidence="2">
        <name>Mg(2+)</name>
        <dbReference type="ChEBI" id="CHEBI:18420"/>
    </cofactor>
</comment>
<dbReference type="EC" id="4.2.3.-" evidence="2"/>
<evidence type="ECO:0000256" key="3">
    <source>
        <dbReference type="SAM" id="MobiDB-lite"/>
    </source>
</evidence>
<organism evidence="4 5">
    <name type="scientific">Sphaerimonospora thailandensis</name>
    <dbReference type="NCBI Taxonomy" id="795644"/>
    <lineage>
        <taxon>Bacteria</taxon>
        <taxon>Bacillati</taxon>
        <taxon>Actinomycetota</taxon>
        <taxon>Actinomycetes</taxon>
        <taxon>Streptosporangiales</taxon>
        <taxon>Streptosporangiaceae</taxon>
        <taxon>Sphaerimonospora</taxon>
    </lineage>
</organism>
<dbReference type="PANTHER" id="PTHR35201">
    <property type="entry name" value="TERPENE SYNTHASE"/>
    <property type="match status" value="1"/>
</dbReference>
<dbReference type="SFLD" id="SFLDS00005">
    <property type="entry name" value="Isoprenoid_Synthase_Type_I"/>
    <property type="match status" value="2"/>
</dbReference>
<dbReference type="Gene3D" id="1.10.600.10">
    <property type="entry name" value="Farnesyl Diphosphate Synthase"/>
    <property type="match status" value="2"/>
</dbReference>